<name>Q2L2C5_BORA1</name>
<dbReference type="InterPro" id="IPR006860">
    <property type="entry name" value="FecR"/>
</dbReference>
<dbReference type="EMBL" id="AM167904">
    <property type="protein sequence ID" value="CAJ48816.1"/>
    <property type="molecule type" value="Genomic_DNA"/>
</dbReference>
<gene>
    <name evidence="3" type="primary">fecR</name>
    <name evidence="3" type="ordered locus">BAV1208</name>
</gene>
<dbReference type="Pfam" id="PF16220">
    <property type="entry name" value="DUF4880"/>
    <property type="match status" value="1"/>
</dbReference>
<dbReference type="PANTHER" id="PTHR30273">
    <property type="entry name" value="PERIPLASMIC SIGNAL SENSOR AND SIGMA FACTOR ACTIVATOR FECR-RELATED"/>
    <property type="match status" value="1"/>
</dbReference>
<dbReference type="InterPro" id="IPR012373">
    <property type="entry name" value="Ferrdict_sens_TM"/>
</dbReference>
<accession>Q2L2C5</accession>
<dbReference type="PIRSF" id="PIRSF018266">
    <property type="entry name" value="FecR"/>
    <property type="match status" value="1"/>
</dbReference>
<evidence type="ECO:0000313" key="4">
    <source>
        <dbReference type="Proteomes" id="UP000001977"/>
    </source>
</evidence>
<dbReference type="Proteomes" id="UP000001977">
    <property type="component" value="Chromosome"/>
</dbReference>
<dbReference type="STRING" id="360910.BAV1208"/>
<dbReference type="KEGG" id="bav:BAV1208"/>
<evidence type="ECO:0000259" key="2">
    <source>
        <dbReference type="Pfam" id="PF16220"/>
    </source>
</evidence>
<dbReference type="eggNOG" id="COG3712">
    <property type="taxonomic scope" value="Bacteria"/>
</dbReference>
<sequence>MLDARRRAIEWWVVLQSGTASASDRAQLNDWLLADPRHQEAWSRVLEVEQGVRRVPAALAQAVFKPTSRRAVLRGLGAASIAALSGWAVYRHTPWQRLIADRSTGLGEVDTLAMAPGLDVALASDTAVQVYRKRGHQALRLLRGEVFVHAQGVAFTLDTDSASIAADSARFCVSLDEQGCRVELLDGELAIERGDYSLRVAGAQGLRLSASDGLTRLAPNPDAAAWVDGMLVAHDWSLRELVARLARHRHGVIHVDADIAGLRVSGVFPLYDAERALAAVARSLPIALHRRGPLWLSVVPAQV</sequence>
<organism evidence="3 4">
    <name type="scientific">Bordetella avium (strain 197N)</name>
    <dbReference type="NCBI Taxonomy" id="360910"/>
    <lineage>
        <taxon>Bacteria</taxon>
        <taxon>Pseudomonadati</taxon>
        <taxon>Pseudomonadota</taxon>
        <taxon>Betaproteobacteria</taxon>
        <taxon>Burkholderiales</taxon>
        <taxon>Alcaligenaceae</taxon>
        <taxon>Bordetella</taxon>
    </lineage>
</organism>
<evidence type="ECO:0000313" key="3">
    <source>
        <dbReference type="EMBL" id="CAJ48816.1"/>
    </source>
</evidence>
<dbReference type="Pfam" id="PF04773">
    <property type="entry name" value="FecR"/>
    <property type="match status" value="1"/>
</dbReference>
<dbReference type="Gene3D" id="2.60.120.1440">
    <property type="match status" value="1"/>
</dbReference>
<dbReference type="GO" id="GO:0016989">
    <property type="term" value="F:sigma factor antagonist activity"/>
    <property type="evidence" value="ECO:0007669"/>
    <property type="project" value="TreeGrafter"/>
</dbReference>
<keyword evidence="3" id="KW-0472">Membrane</keyword>
<keyword evidence="4" id="KW-1185">Reference proteome</keyword>
<feature type="domain" description="FecR N-terminal" evidence="2">
    <location>
        <begin position="7"/>
        <end position="46"/>
    </location>
</feature>
<reference evidence="3 4" key="1">
    <citation type="journal article" date="2006" name="J. Bacteriol.">
        <title>Comparison of the genome sequence of the poultry pathogen Bordetella avium with those of B. bronchiseptica, B. pertussis, and B. parapertussis reveals extensive diversity in surface structures associated with host interaction.</title>
        <authorList>
            <person name="Sebaihia M."/>
            <person name="Preston A."/>
            <person name="Maskell D.J."/>
            <person name="Kuzmiak H."/>
            <person name="Connell T.D."/>
            <person name="King N.D."/>
            <person name="Orndorff P.E."/>
            <person name="Miyamoto D.M."/>
            <person name="Thomson N.R."/>
            <person name="Harris D."/>
            <person name="Goble A."/>
            <person name="Lord A."/>
            <person name="Murphy L."/>
            <person name="Quail M.A."/>
            <person name="Rutter S."/>
            <person name="Squares R."/>
            <person name="Squares S."/>
            <person name="Woodward J."/>
            <person name="Parkhill J."/>
            <person name="Temple L.M."/>
        </authorList>
    </citation>
    <scope>NUCLEOTIDE SEQUENCE [LARGE SCALE GENOMIC DNA]</scope>
    <source>
        <strain evidence="3 4">197N</strain>
    </source>
</reference>
<dbReference type="AlphaFoldDB" id="Q2L2C5"/>
<protein>
    <submittedName>
        <fullName evidence="3">Transmembrane sensor protein</fullName>
    </submittedName>
</protein>
<dbReference type="OrthoDB" id="8666469at2"/>
<evidence type="ECO:0000259" key="1">
    <source>
        <dbReference type="Pfam" id="PF04773"/>
    </source>
</evidence>
<keyword evidence="3" id="KW-0812">Transmembrane</keyword>
<proteinExistence type="predicted"/>
<dbReference type="PANTHER" id="PTHR30273:SF2">
    <property type="entry name" value="PROTEIN FECR"/>
    <property type="match status" value="1"/>
</dbReference>
<dbReference type="InterPro" id="IPR032623">
    <property type="entry name" value="FecR_N"/>
</dbReference>
<dbReference type="RefSeq" id="WP_012416890.1">
    <property type="nucleotide sequence ID" value="NC_010645.1"/>
</dbReference>
<feature type="domain" description="FecR protein" evidence="1">
    <location>
        <begin position="103"/>
        <end position="188"/>
    </location>
</feature>
<dbReference type="HOGENOM" id="CLU_050192_0_0_4"/>